<gene>
    <name evidence="1" type="ORF">Amon02_001326600</name>
</gene>
<name>A0ACB5UDF7_AMBMO</name>
<dbReference type="Proteomes" id="UP001165064">
    <property type="component" value="Unassembled WGS sequence"/>
</dbReference>
<keyword evidence="2" id="KW-1185">Reference proteome</keyword>
<protein>
    <submittedName>
        <fullName evidence="1">Unnamed protein product</fullName>
    </submittedName>
</protein>
<organism evidence="1 2">
    <name type="scientific">Ambrosiozyma monospora</name>
    <name type="common">Yeast</name>
    <name type="synonym">Endomycopsis monosporus</name>
    <dbReference type="NCBI Taxonomy" id="43982"/>
    <lineage>
        <taxon>Eukaryota</taxon>
        <taxon>Fungi</taxon>
        <taxon>Dikarya</taxon>
        <taxon>Ascomycota</taxon>
        <taxon>Saccharomycotina</taxon>
        <taxon>Pichiomycetes</taxon>
        <taxon>Pichiales</taxon>
        <taxon>Pichiaceae</taxon>
        <taxon>Ambrosiozyma</taxon>
    </lineage>
</organism>
<comment type="caution">
    <text evidence="1">The sequence shown here is derived from an EMBL/GenBank/DDBJ whole genome shotgun (WGS) entry which is preliminary data.</text>
</comment>
<proteinExistence type="predicted"/>
<evidence type="ECO:0000313" key="2">
    <source>
        <dbReference type="Proteomes" id="UP001165064"/>
    </source>
</evidence>
<evidence type="ECO:0000313" key="1">
    <source>
        <dbReference type="EMBL" id="GMF08461.1"/>
    </source>
</evidence>
<dbReference type="EMBL" id="BSXS01017002">
    <property type="protein sequence ID" value="GMF08461.1"/>
    <property type="molecule type" value="Genomic_DNA"/>
</dbReference>
<reference evidence="1" key="1">
    <citation type="submission" date="2023-04" db="EMBL/GenBank/DDBJ databases">
        <title>Ambrosiozyma monospora NBRC 10751.</title>
        <authorList>
            <person name="Ichikawa N."/>
            <person name="Sato H."/>
            <person name="Tonouchi N."/>
        </authorList>
    </citation>
    <scope>NUCLEOTIDE SEQUENCE</scope>
    <source>
        <strain evidence="1">NBRC 10751</strain>
    </source>
</reference>
<sequence length="143" mass="15796">MPAPFDLSQLPSIQEPWGPMSTIPESLRFNDVPYAPFSKSDKLGKAADWQQAKEEEQLKQQQQKNQNQKNKRDQYHAYGASAAKSFGAETEEQEFSIVDNSATPVNKQQTTQTTVLRGRKQRGAPSGGASGARQPARSGRSKC</sequence>
<accession>A0ACB5UDF7</accession>